<name>H3NQ94_9FIRM</name>
<gene>
    <name evidence="1" type="ORF">HMPREF9709_01505</name>
</gene>
<keyword evidence="2" id="KW-1185">Reference proteome</keyword>
<evidence type="ECO:0000313" key="2">
    <source>
        <dbReference type="Proteomes" id="UP000004191"/>
    </source>
</evidence>
<dbReference type="OrthoDB" id="1999450at2"/>
<dbReference type="AlphaFoldDB" id="H3NQ94"/>
<comment type="caution">
    <text evidence="1">The sequence shown here is derived from an EMBL/GenBank/DDBJ whole genome shotgun (WGS) entry which is preliminary data.</text>
</comment>
<dbReference type="HOGENOM" id="CLU_2770218_0_0_9"/>
<sequence>MITMKPTEKLTGITIKGDYHDFYDLVDSIYRITTEEEDIIDPYYGVKLMLLDCAMIFAMHLWGIEKLSL</sequence>
<protein>
    <submittedName>
        <fullName evidence="1">Uncharacterized protein</fullName>
    </submittedName>
</protein>
<dbReference type="RefSeq" id="WP_005399020.1">
    <property type="nucleotide sequence ID" value="NZ_JH601088.1"/>
</dbReference>
<organism evidence="1 2">
    <name type="scientific">Helcococcus kunzii ATCC 51366</name>
    <dbReference type="NCBI Taxonomy" id="883114"/>
    <lineage>
        <taxon>Bacteria</taxon>
        <taxon>Bacillati</taxon>
        <taxon>Bacillota</taxon>
        <taxon>Tissierellia</taxon>
        <taxon>Tissierellales</taxon>
        <taxon>Peptoniphilaceae</taxon>
        <taxon>Helcococcus</taxon>
    </lineage>
</organism>
<dbReference type="Proteomes" id="UP000004191">
    <property type="component" value="Unassembled WGS sequence"/>
</dbReference>
<reference evidence="1 2" key="1">
    <citation type="submission" date="2012-01" db="EMBL/GenBank/DDBJ databases">
        <title>The Genome Sequence of Helcococcus kunzii ATCC 51366.</title>
        <authorList>
            <consortium name="The Broad Institute Genome Sequencing Platform"/>
            <person name="Earl A."/>
            <person name="Ward D."/>
            <person name="Feldgarden M."/>
            <person name="Gevers D."/>
            <person name="Huys G."/>
            <person name="Young S.K."/>
            <person name="Zeng Q."/>
            <person name="Gargeya S."/>
            <person name="Fitzgerald M."/>
            <person name="Haas B."/>
            <person name="Abouelleil A."/>
            <person name="Alvarado L."/>
            <person name="Arachchi H.M."/>
            <person name="Berlin A."/>
            <person name="Chapman S.B."/>
            <person name="Gearin G."/>
            <person name="Goldberg J."/>
            <person name="Griggs A."/>
            <person name="Gujja S."/>
            <person name="Hansen M."/>
            <person name="Heiman D."/>
            <person name="Howarth C."/>
            <person name="Larimer J."/>
            <person name="Lui A."/>
            <person name="MacDonald P.J.P."/>
            <person name="McCowen C."/>
            <person name="Montmayeur A."/>
            <person name="Murphy C."/>
            <person name="Neiman D."/>
            <person name="Pearson M."/>
            <person name="Priest M."/>
            <person name="Roberts A."/>
            <person name="Saif S."/>
            <person name="Shea T."/>
            <person name="Sisk P."/>
            <person name="Stolte C."/>
            <person name="Sykes S."/>
            <person name="Wortman J."/>
            <person name="Nusbaum C."/>
            <person name="Birren B."/>
        </authorList>
    </citation>
    <scope>NUCLEOTIDE SEQUENCE [LARGE SCALE GENOMIC DNA]</scope>
    <source>
        <strain evidence="1 2">ATCC 51366</strain>
    </source>
</reference>
<evidence type="ECO:0000313" key="1">
    <source>
        <dbReference type="EMBL" id="EHR32574.1"/>
    </source>
</evidence>
<dbReference type="EMBL" id="AGEI01000028">
    <property type="protein sequence ID" value="EHR32574.1"/>
    <property type="molecule type" value="Genomic_DNA"/>
</dbReference>
<proteinExistence type="predicted"/>
<accession>H3NQ94</accession>
<dbReference type="InterPro" id="IPR054199">
    <property type="entry name" value="DUF6904"/>
</dbReference>
<dbReference type="Pfam" id="PF21845">
    <property type="entry name" value="DUF6904"/>
    <property type="match status" value="1"/>
</dbReference>
<dbReference type="STRING" id="883114.HMPREF9709_01505"/>
<dbReference type="GeneID" id="96999455"/>